<evidence type="ECO:0000259" key="2">
    <source>
        <dbReference type="Pfam" id="PF00534"/>
    </source>
</evidence>
<name>A0A410NVW0_BREDI</name>
<dbReference type="InterPro" id="IPR028098">
    <property type="entry name" value="Glyco_trans_4-like_N"/>
</dbReference>
<keyword evidence="1 4" id="KW-0808">Transferase</keyword>
<proteinExistence type="predicted"/>
<dbReference type="GO" id="GO:0016757">
    <property type="term" value="F:glycosyltransferase activity"/>
    <property type="evidence" value="ECO:0007669"/>
    <property type="project" value="InterPro"/>
</dbReference>
<dbReference type="InterPro" id="IPR001296">
    <property type="entry name" value="Glyco_trans_1"/>
</dbReference>
<dbReference type="Proteomes" id="UP000287388">
    <property type="component" value="Chromosome"/>
</dbReference>
<evidence type="ECO:0000313" key="5">
    <source>
        <dbReference type="Proteomes" id="UP000287388"/>
    </source>
</evidence>
<feature type="domain" description="Glycosyl transferase family 1" evidence="2">
    <location>
        <begin position="247"/>
        <end position="400"/>
    </location>
</feature>
<sequence length="1373" mass="151462">MCSLALLALLALVSLRMTDKMRIILDLQACQTPGSRNRGIGRYSMSLARAMIEDGRGHEFIVVLNGAFPEAAELIKERLSDIVPSQNFKTFDVLSPVRQVEPENSWRLRMSELARRAFLQSLDADVIHTSSLFEGLHEDAVTAVGAADDDVIQAVTLYDLIPYIKHDPYLKHPIIRSWYMGRIKELKRADLLLSISESSRQEAIDYLHFSEDSVRNVSCAIDDVFRPIEFTDSDAKAVLNKFKLNARSYIMYTGGIDYRKNIEGLIEAYSMLGAKFRRGRKLAVVCSINDFERNRLSKLAKSFGLRDDEVVFTGFVSEEDLVAMYNLCELFIFPSLHEGFGLPVLEAMACGAPTLGADNSSIPEVVGLQSALFDSGNVKTIASKIEAVIGDPEFSARLRIHGLKQARKFSWQKSASLALDAMEEAFDKKRKQSRFSSSSVAAPRMAFISPLPPLQSGIADYAIEVLPELAKYYDIDLVSDQNEVSDNWCNINCKIISVSEFEEIDDRLPYDRIVYQVGNSEFHADMPELLRRRPGVVVLHDYYLSGMQYWRSLNQNSKIFLNSILETSGYRALQDVARLGPGYGIVNYPANAEVIRAAQGLIVHSRLNVELIAKEHLQIGGAFVRHVPQIRVTRPFDRDEARRRLGLRPGDLLITSFGIIAPTKLHLEILEGFFASEQSKNAKCHLVFVGRSAGDYGDKITEAVAAYRGPASIKITGFADVATYDAYLAASDIAIQLRAQSRGETSRAILDCFAHGVATIVNAHGTLAELDPDIVRMLPDKVQPSEVAAAIDALASDRAAREALGRSGYEALKREHSPAVVGALYHEAIEAFSMHPRARERRLVRAVSQLDGSATASAEALAGAARVLARSVEVPQRARLFVDISALVQGEGDPAQTAVASAILSTLIDCQPDTSFLIEPVYFHQGLAKLELRAARRYMYSQFDLPADETRDEIVDPKGGDKFLILYPSVQIFDSSAGIFDVLRAVGVEVLAAIMPRCIQVMSGQIQASSEEISECEGLFEFYGRCSSRVLNFSNSKLSTLVGLLDAAGIERSTSLNVSCAVGLDATHSGARVGVLDVDAPDLLDIINALERVWENGDVSLTIITSDQNDESSFEDIILNHSQYGDKLFWERGLSFAEITKISGNMSSLIVAGRFARSVVPLIKAVDTDTPVLAFDIEPYRIALGQNATFVSIDSSMGEAFLEWMLAGGDLTFSLEGQSVKFVSRKILSALIDHGADRKWKPVEGGRRYRARHPNIGSSVGYKGSNYISTRNAQGFLMHGPYAPLSPGVYEAQLQGRFGSGGAGGAWIDITGERGTVEFARFDLKDVLSTQERTLTQRLRFRLDKACEDLEVRLWVDAETDLTFTRLDIWDAS</sequence>
<evidence type="ECO:0000313" key="4">
    <source>
        <dbReference type="EMBL" id="QAT14002.1"/>
    </source>
</evidence>
<dbReference type="SUPFAM" id="SSF53756">
    <property type="entry name" value="UDP-Glycosyltransferase/glycogen phosphorylase"/>
    <property type="match status" value="2"/>
</dbReference>
<feature type="domain" description="Glycosyltransferase subfamily 4-like N-terminal" evidence="3">
    <location>
        <begin position="39"/>
        <end position="223"/>
    </location>
</feature>
<dbReference type="PANTHER" id="PTHR46401">
    <property type="entry name" value="GLYCOSYLTRANSFERASE WBBK-RELATED"/>
    <property type="match status" value="1"/>
</dbReference>
<dbReference type="Pfam" id="PF00534">
    <property type="entry name" value="Glycos_transf_1"/>
    <property type="match status" value="2"/>
</dbReference>
<dbReference type="GO" id="GO:0009103">
    <property type="term" value="P:lipopolysaccharide biosynthetic process"/>
    <property type="evidence" value="ECO:0007669"/>
    <property type="project" value="TreeGrafter"/>
</dbReference>
<evidence type="ECO:0000256" key="1">
    <source>
        <dbReference type="ARBA" id="ARBA00022679"/>
    </source>
</evidence>
<feature type="domain" description="Glycosyl transferase family 1" evidence="2">
    <location>
        <begin position="637"/>
        <end position="810"/>
    </location>
</feature>
<dbReference type="Pfam" id="PF13439">
    <property type="entry name" value="Glyco_transf_4"/>
    <property type="match status" value="1"/>
</dbReference>
<dbReference type="EMBL" id="CP035093">
    <property type="protein sequence ID" value="QAT14002.1"/>
    <property type="molecule type" value="Genomic_DNA"/>
</dbReference>
<accession>A0A410NVW0</accession>
<dbReference type="CDD" id="cd03809">
    <property type="entry name" value="GT4_MtfB-like"/>
    <property type="match status" value="1"/>
</dbReference>
<gene>
    <name evidence="4" type="ORF">EQG53_06305</name>
</gene>
<organism evidence="4 5">
    <name type="scientific">Brevundimonas diminuta</name>
    <name type="common">Pseudomonas diminuta</name>
    <dbReference type="NCBI Taxonomy" id="293"/>
    <lineage>
        <taxon>Bacteria</taxon>
        <taxon>Pseudomonadati</taxon>
        <taxon>Pseudomonadota</taxon>
        <taxon>Alphaproteobacteria</taxon>
        <taxon>Caulobacterales</taxon>
        <taxon>Caulobacteraceae</taxon>
        <taxon>Brevundimonas</taxon>
    </lineage>
</organism>
<dbReference type="Gene3D" id="3.40.50.2000">
    <property type="entry name" value="Glycogen Phosphorylase B"/>
    <property type="match status" value="3"/>
</dbReference>
<evidence type="ECO:0000259" key="3">
    <source>
        <dbReference type="Pfam" id="PF13439"/>
    </source>
</evidence>
<dbReference type="KEGG" id="bdm:EQG53_06305"/>
<dbReference type="PANTHER" id="PTHR46401:SF2">
    <property type="entry name" value="GLYCOSYLTRANSFERASE WBBK-RELATED"/>
    <property type="match status" value="1"/>
</dbReference>
<protein>
    <submittedName>
        <fullName evidence="4">Glycosyltransferase</fullName>
    </submittedName>
</protein>
<dbReference type="CDD" id="cd03801">
    <property type="entry name" value="GT4_PimA-like"/>
    <property type="match status" value="1"/>
</dbReference>
<reference evidence="4 5" key="1">
    <citation type="submission" date="2019-01" db="EMBL/GenBank/DDBJ databases">
        <title>Brevundimonas diminuta Genome sequencing and assembly.</title>
        <authorList>
            <person name="Chen H."/>
        </authorList>
    </citation>
    <scope>NUCLEOTIDE SEQUENCE [LARGE SCALE GENOMIC DNA]</scope>
    <source>
        <strain evidence="5">ATCC(B) 19146</strain>
    </source>
</reference>